<keyword evidence="9" id="KW-0539">Nucleus</keyword>
<comment type="similarity">
    <text evidence="2">Belongs to the histone deacetylase family. HD type 1 subfamily.</text>
</comment>
<keyword evidence="8" id="KW-0804">Transcription</keyword>
<dbReference type="PRINTS" id="PR01270">
    <property type="entry name" value="HDASUPER"/>
</dbReference>
<evidence type="ECO:0000256" key="3">
    <source>
        <dbReference type="ARBA" id="ARBA00012111"/>
    </source>
</evidence>
<dbReference type="InterPro" id="IPR023801">
    <property type="entry name" value="His_deacetylse_dom"/>
</dbReference>
<proteinExistence type="inferred from homology"/>
<evidence type="ECO:0000256" key="5">
    <source>
        <dbReference type="ARBA" id="ARBA00022801"/>
    </source>
</evidence>
<keyword evidence="5" id="KW-0378">Hydrolase</keyword>
<gene>
    <name evidence="11" type="ORF">KLLA0_B09394g</name>
</gene>
<dbReference type="Pfam" id="PF00850">
    <property type="entry name" value="Hist_deacetyl"/>
    <property type="match status" value="1"/>
</dbReference>
<evidence type="ECO:0000256" key="7">
    <source>
        <dbReference type="ARBA" id="ARBA00023015"/>
    </source>
</evidence>
<dbReference type="FunCoup" id="Q6CVU3">
    <property type="interactions" value="43"/>
</dbReference>
<dbReference type="OMA" id="MSRFYTY"/>
<feature type="domain" description="Histone deacetylase" evidence="10">
    <location>
        <begin position="23"/>
        <end position="371"/>
    </location>
</feature>
<dbReference type="InterPro" id="IPR000286">
    <property type="entry name" value="HDACs"/>
</dbReference>
<dbReference type="PANTHER" id="PTHR10625:SF14">
    <property type="entry name" value="HISTONE DEACETYLASE 8"/>
    <property type="match status" value="1"/>
</dbReference>
<name>Q6CVU3_KLULA</name>
<evidence type="ECO:0000313" key="12">
    <source>
        <dbReference type="Proteomes" id="UP000000598"/>
    </source>
</evidence>
<evidence type="ECO:0000256" key="6">
    <source>
        <dbReference type="ARBA" id="ARBA00022853"/>
    </source>
</evidence>
<dbReference type="KEGG" id="kla:KLLA0_B09394g"/>
<evidence type="ECO:0000256" key="8">
    <source>
        <dbReference type="ARBA" id="ARBA00023163"/>
    </source>
</evidence>
<dbReference type="STRING" id="284590.Q6CVU3"/>
<dbReference type="Proteomes" id="UP000000598">
    <property type="component" value="Chromosome B"/>
</dbReference>
<dbReference type="PaxDb" id="284590-Q6CVU3"/>
<dbReference type="CDD" id="cd11680">
    <property type="entry name" value="HDAC_Hos1"/>
    <property type="match status" value="1"/>
</dbReference>
<dbReference type="PANTHER" id="PTHR10625">
    <property type="entry name" value="HISTONE DEACETYLASE HDAC1-RELATED"/>
    <property type="match status" value="1"/>
</dbReference>
<dbReference type="GO" id="GO:0141221">
    <property type="term" value="F:histone deacetylase activity, hydrolytic mechanism"/>
    <property type="evidence" value="ECO:0007669"/>
    <property type="project" value="UniProtKB-EC"/>
</dbReference>
<evidence type="ECO:0000256" key="1">
    <source>
        <dbReference type="ARBA" id="ARBA00004123"/>
    </source>
</evidence>
<evidence type="ECO:0000313" key="11">
    <source>
        <dbReference type="EMBL" id="CAH02339.1"/>
    </source>
</evidence>
<comment type="subcellular location">
    <subcellularLocation>
        <location evidence="1">Nucleus</location>
    </subcellularLocation>
</comment>
<accession>Q6CVU3</accession>
<protein>
    <recommendedName>
        <fullName evidence="3">histone deacetylase</fullName>
        <ecNumber evidence="3">3.5.1.98</ecNumber>
    </recommendedName>
</protein>
<keyword evidence="7" id="KW-0805">Transcription regulation</keyword>
<dbReference type="GO" id="GO:0010557">
    <property type="term" value="P:positive regulation of macromolecule biosynthetic process"/>
    <property type="evidence" value="ECO:0007669"/>
    <property type="project" value="UniProtKB-ARBA"/>
</dbReference>
<evidence type="ECO:0000256" key="2">
    <source>
        <dbReference type="ARBA" id="ARBA00006457"/>
    </source>
</evidence>
<dbReference type="InterPro" id="IPR037138">
    <property type="entry name" value="His_deacetylse_dom_sf"/>
</dbReference>
<dbReference type="SUPFAM" id="SSF52768">
    <property type="entry name" value="Arginase/deacetylase"/>
    <property type="match status" value="1"/>
</dbReference>
<keyword evidence="12" id="KW-1185">Reference proteome</keyword>
<dbReference type="eggNOG" id="KOG1342">
    <property type="taxonomic scope" value="Eukaryota"/>
</dbReference>
<keyword evidence="6" id="KW-0156">Chromatin regulator</keyword>
<dbReference type="GO" id="GO:0006355">
    <property type="term" value="P:regulation of DNA-templated transcription"/>
    <property type="evidence" value="ECO:0007669"/>
    <property type="project" value="UniProtKB-ARBA"/>
</dbReference>
<evidence type="ECO:0000256" key="4">
    <source>
        <dbReference type="ARBA" id="ARBA00022491"/>
    </source>
</evidence>
<dbReference type="GO" id="GO:0031507">
    <property type="term" value="P:heterochromatin formation"/>
    <property type="evidence" value="ECO:0007669"/>
    <property type="project" value="TreeGrafter"/>
</dbReference>
<organism evidence="11 12">
    <name type="scientific">Kluyveromyces lactis (strain ATCC 8585 / CBS 2359 / DSM 70799 / NBRC 1267 / NRRL Y-1140 / WM37)</name>
    <name type="common">Yeast</name>
    <name type="synonym">Candida sphaerica</name>
    <dbReference type="NCBI Taxonomy" id="284590"/>
    <lineage>
        <taxon>Eukaryota</taxon>
        <taxon>Fungi</taxon>
        <taxon>Dikarya</taxon>
        <taxon>Ascomycota</taxon>
        <taxon>Saccharomycotina</taxon>
        <taxon>Saccharomycetes</taxon>
        <taxon>Saccharomycetales</taxon>
        <taxon>Saccharomycetaceae</taxon>
        <taxon>Kluyveromyces</taxon>
    </lineage>
</organism>
<dbReference type="Gene3D" id="3.40.800.20">
    <property type="entry name" value="Histone deacetylase domain"/>
    <property type="match status" value="1"/>
</dbReference>
<dbReference type="InterPro" id="IPR023696">
    <property type="entry name" value="Ureohydrolase_dom_sf"/>
</dbReference>
<dbReference type="GO" id="GO:0005634">
    <property type="term" value="C:nucleus"/>
    <property type="evidence" value="ECO:0007669"/>
    <property type="project" value="UniProtKB-SubCell"/>
</dbReference>
<dbReference type="AlphaFoldDB" id="Q6CVU3"/>
<dbReference type="EMBL" id="CR382122">
    <property type="protein sequence ID" value="CAH02339.1"/>
    <property type="molecule type" value="Genomic_DNA"/>
</dbReference>
<dbReference type="EC" id="3.5.1.98" evidence="3"/>
<evidence type="ECO:0000256" key="9">
    <source>
        <dbReference type="ARBA" id="ARBA00023242"/>
    </source>
</evidence>
<reference evidence="11 12" key="1">
    <citation type="journal article" date="2004" name="Nature">
        <title>Genome evolution in yeasts.</title>
        <authorList>
            <consortium name="Genolevures"/>
            <person name="Dujon B."/>
            <person name="Sherman D."/>
            <person name="Fischer G."/>
            <person name="Durrens P."/>
            <person name="Casaregola S."/>
            <person name="Lafontaine I."/>
            <person name="de Montigny J."/>
            <person name="Marck C."/>
            <person name="Neuveglise C."/>
            <person name="Talla E."/>
            <person name="Goffard N."/>
            <person name="Frangeul L."/>
            <person name="Aigle M."/>
            <person name="Anthouard V."/>
            <person name="Babour A."/>
            <person name="Barbe V."/>
            <person name="Barnay S."/>
            <person name="Blanchin S."/>
            <person name="Beckerich J.M."/>
            <person name="Beyne E."/>
            <person name="Bleykasten C."/>
            <person name="Boisrame A."/>
            <person name="Boyer J."/>
            <person name="Cattolico L."/>
            <person name="Confanioleri F."/>
            <person name="de Daruvar A."/>
            <person name="Despons L."/>
            <person name="Fabre E."/>
            <person name="Fairhead C."/>
            <person name="Ferry-Dumazet H."/>
            <person name="Groppi A."/>
            <person name="Hantraye F."/>
            <person name="Hennequin C."/>
            <person name="Jauniaux N."/>
            <person name="Joyet P."/>
            <person name="Kachouri R."/>
            <person name="Kerrest A."/>
            <person name="Koszul R."/>
            <person name="Lemaire M."/>
            <person name="Lesur I."/>
            <person name="Ma L."/>
            <person name="Muller H."/>
            <person name="Nicaud J.M."/>
            <person name="Nikolski M."/>
            <person name="Oztas S."/>
            <person name="Ozier-Kalogeropoulos O."/>
            <person name="Pellenz S."/>
            <person name="Potier S."/>
            <person name="Richard G.F."/>
            <person name="Straub M.L."/>
            <person name="Suleau A."/>
            <person name="Swennene D."/>
            <person name="Tekaia F."/>
            <person name="Wesolowski-Louvel M."/>
            <person name="Westhof E."/>
            <person name="Wirth B."/>
            <person name="Zeniou-Meyer M."/>
            <person name="Zivanovic I."/>
            <person name="Bolotin-Fukuhara M."/>
            <person name="Thierry A."/>
            <person name="Bouchier C."/>
            <person name="Caudron B."/>
            <person name="Scarpelli C."/>
            <person name="Gaillardin C."/>
            <person name="Weissenbach J."/>
            <person name="Wincker P."/>
            <person name="Souciet J.L."/>
        </authorList>
    </citation>
    <scope>NUCLEOTIDE SEQUENCE [LARGE SCALE GENOMIC DNA]</scope>
    <source>
        <strain evidence="12">ATCC 8585 / CBS 2359 / DSM 70799 / NBRC 1267 / NRRL Y-1140 / WM37</strain>
    </source>
</reference>
<dbReference type="InParanoid" id="Q6CVU3"/>
<sequence length="441" mass="51202">MKFIISTSSLQCQIADILPCNNGKKAQLIFALIRAYGLLDYFDHVNDATVATIKDMTKFHTLDYVKHLLTEEFTYNSTEYIEKEDQVLRLAEVARKFYQDSDVEDDNQVLWFDNEYELFRYFKEEFNNANSEIDDVSKLDDKDFTKYGLQHDCPKFPFLSMYLQVIVGGTLSLLQHIDHQTPSIAINWDGGRHHALKHYASGFCYVNDIVLLIQSLRRKGWKRVTYIDFDLHYGDGVAKAFRFSENVQTISVHLYEPGFFPGTGSLEETRNSKQMVNLPVLHGMDDKYLLELISSVITPLIETFNAECIVIQCGSDGLSGDKYNEWQLSIRGLTHAIISIMDMFRDKQVFLLGGGGYNELLVSRFYTYLTSKVLELYGNNISSSIPEDDSEVLLRDHEFIELYKDENYRYWSYDNDGEQKTSLQNDNKKLHIEELKQFYHL</sequence>
<keyword evidence="4" id="KW-0678">Repressor</keyword>
<dbReference type="HOGENOM" id="CLU_007727_7_8_1"/>
<evidence type="ECO:0000259" key="10">
    <source>
        <dbReference type="Pfam" id="PF00850"/>
    </source>
</evidence>